<dbReference type="EMBL" id="JYJA01000040">
    <property type="protein sequence ID" value="KJL40337.1"/>
    <property type="molecule type" value="Genomic_DNA"/>
</dbReference>
<name>A0A0M2H711_MICTR</name>
<dbReference type="Proteomes" id="UP000034098">
    <property type="component" value="Unassembled WGS sequence"/>
</dbReference>
<dbReference type="SUPFAM" id="SSF52266">
    <property type="entry name" value="SGNH hydrolase"/>
    <property type="match status" value="1"/>
</dbReference>
<dbReference type="OrthoDB" id="5561551at2"/>
<comment type="caution">
    <text evidence="3">The sequence shown here is derived from an EMBL/GenBank/DDBJ whole genome shotgun (WGS) entry which is preliminary data.</text>
</comment>
<evidence type="ECO:0000256" key="1">
    <source>
        <dbReference type="SAM" id="SignalP"/>
    </source>
</evidence>
<evidence type="ECO:0000313" key="4">
    <source>
        <dbReference type="Proteomes" id="UP000034098"/>
    </source>
</evidence>
<keyword evidence="1" id="KW-0732">Signal</keyword>
<dbReference type="PROSITE" id="PS51257">
    <property type="entry name" value="PROKAR_LIPOPROTEIN"/>
    <property type="match status" value="1"/>
</dbReference>
<feature type="domain" description="SGNH hydrolase-type esterase" evidence="2">
    <location>
        <begin position="48"/>
        <end position="270"/>
    </location>
</feature>
<keyword evidence="4" id="KW-1185">Reference proteome</keyword>
<reference evidence="3 4" key="1">
    <citation type="submission" date="2015-02" db="EMBL/GenBank/DDBJ databases">
        <title>Draft genome sequences of ten Microbacterium spp. with emphasis on heavy metal contaminated environments.</title>
        <authorList>
            <person name="Corretto E."/>
        </authorList>
    </citation>
    <scope>NUCLEOTIDE SEQUENCE [LARGE SCALE GENOMIC DNA]</scope>
    <source>
        <strain evidence="3 4">DSM 8608</strain>
    </source>
</reference>
<dbReference type="Gene3D" id="3.40.50.1110">
    <property type="entry name" value="SGNH hydrolase"/>
    <property type="match status" value="1"/>
</dbReference>
<accession>A0A0M2H711</accession>
<feature type="chain" id="PRO_5039663034" evidence="1">
    <location>
        <begin position="23"/>
        <end position="286"/>
    </location>
</feature>
<proteinExistence type="predicted"/>
<dbReference type="GO" id="GO:0016787">
    <property type="term" value="F:hydrolase activity"/>
    <property type="evidence" value="ECO:0007669"/>
    <property type="project" value="UniProtKB-KW"/>
</dbReference>
<gene>
    <name evidence="3" type="ORF">RS82_03666</name>
</gene>
<organism evidence="3 4">
    <name type="scientific">Microbacterium trichothecenolyticum</name>
    <name type="common">Aureobacterium trichothecenolyticum</name>
    <dbReference type="NCBI Taxonomy" id="69370"/>
    <lineage>
        <taxon>Bacteria</taxon>
        <taxon>Bacillati</taxon>
        <taxon>Actinomycetota</taxon>
        <taxon>Actinomycetes</taxon>
        <taxon>Micrococcales</taxon>
        <taxon>Microbacteriaceae</taxon>
        <taxon>Microbacterium</taxon>
    </lineage>
</organism>
<protein>
    <submittedName>
        <fullName evidence="3">GDSL-like Lipase/Acylhydrolase</fullName>
    </submittedName>
</protein>
<dbReference type="InterPro" id="IPR013830">
    <property type="entry name" value="SGNH_hydro"/>
</dbReference>
<dbReference type="AlphaFoldDB" id="A0A0M2H711"/>
<dbReference type="InterPro" id="IPR036514">
    <property type="entry name" value="SGNH_hydro_sf"/>
</dbReference>
<evidence type="ECO:0000259" key="2">
    <source>
        <dbReference type="Pfam" id="PF13472"/>
    </source>
</evidence>
<dbReference type="RefSeq" id="WP_045302023.1">
    <property type="nucleotide sequence ID" value="NZ_JYJA01000040.1"/>
</dbReference>
<keyword evidence="3" id="KW-0378">Hydrolase</keyword>
<evidence type="ECO:0000313" key="3">
    <source>
        <dbReference type="EMBL" id="KJL40337.1"/>
    </source>
</evidence>
<sequence>MTRFARGVAVGVALTLSLAGCAADAEPPRATPTVSASAEPVADSLAVVGDSMTLAATACGTPGACVEASWAVGTDPSVGSIADRMAALSGSRPAVEAIAKLGARVSWARSAVDALAADPPDVVLVLLGANDACAPSTAEMTSAEDFAADYTQVLAGIRSAAPDARIVAFSVPDLLRLWELGRADPEIVRMWDESPGCRSLLASADSDAAADVDRRASVEALVAEYDLAIEAACAAAEGCTSDGGAVHDIRFEPEDISALDHFHASRAGQATLAAGAWTIVEAALSD</sequence>
<dbReference type="PATRIC" id="fig|69370.6.peg.3733"/>
<dbReference type="Pfam" id="PF13472">
    <property type="entry name" value="Lipase_GDSL_2"/>
    <property type="match status" value="1"/>
</dbReference>
<feature type="signal peptide" evidence="1">
    <location>
        <begin position="1"/>
        <end position="22"/>
    </location>
</feature>